<dbReference type="Gene3D" id="2.170.260.10">
    <property type="entry name" value="paz domain"/>
    <property type="match status" value="1"/>
</dbReference>
<dbReference type="Pfam" id="PF08699">
    <property type="entry name" value="ArgoL1"/>
    <property type="match status" value="1"/>
</dbReference>
<comment type="caution">
    <text evidence="2">The sequence shown here is derived from an EMBL/GenBank/DDBJ whole genome shotgun (WGS) entry which is preliminary data.</text>
</comment>
<sequence>MVWKGFEEDPKLPQRTSLGNIGHKIVLKTNFFPVTIKNTNKDLVHYDVAIRQGERGEVSLPKKKRMIIFQTLMTAYPHVFKNYQLAFDQEKNAYCVDTIPQLSRAGGQTFPVDVPEESGRTTQFQVKIIKVNQANLKELVKALKEAKGEMPSTIFQMLEVMFRYTPSTRFQKVGRCNFFPQHGEFGPSYDIGGGKEGVVGFFGSLRPAVWKNGSILLNIDVAHTAFYKEQMVLDFLKETMNFRENDFKQAFDPGKRKRILRELRNLKIKVTHSPVPRTYKISDIGEAGADRQTFPITDEATGKTSSCTVQNYFKQRYNINLKYPKLNCLKVGPVARNIYIPIEFCKIIRGQKVLKKLNDRETATFIRQTAVPPRTRLQQIQNIVRENKFNTDPVMKALEFTIADT</sequence>
<gene>
    <name evidence="2" type="ORF">MNOR_LOCUS5441</name>
</gene>
<accession>A0AAV2PZA0</accession>
<dbReference type="SMART" id="SM00949">
    <property type="entry name" value="PAZ"/>
    <property type="match status" value="1"/>
</dbReference>
<evidence type="ECO:0000259" key="1">
    <source>
        <dbReference type="PROSITE" id="PS50821"/>
    </source>
</evidence>
<feature type="non-terminal residue" evidence="2">
    <location>
        <position position="405"/>
    </location>
</feature>
<reference evidence="2 3" key="1">
    <citation type="submission" date="2024-05" db="EMBL/GenBank/DDBJ databases">
        <authorList>
            <person name="Wallberg A."/>
        </authorList>
    </citation>
    <scope>NUCLEOTIDE SEQUENCE [LARGE SCALE GENOMIC DNA]</scope>
</reference>
<dbReference type="SMART" id="SM01163">
    <property type="entry name" value="DUF1785"/>
    <property type="match status" value="1"/>
</dbReference>
<dbReference type="SUPFAM" id="SSF101690">
    <property type="entry name" value="PAZ domain"/>
    <property type="match status" value="1"/>
</dbReference>
<dbReference type="CDD" id="cd02846">
    <property type="entry name" value="PAZ_argonaute_like"/>
    <property type="match status" value="1"/>
</dbReference>
<dbReference type="PROSITE" id="PS50821">
    <property type="entry name" value="PAZ"/>
    <property type="match status" value="1"/>
</dbReference>
<dbReference type="PANTHER" id="PTHR22891">
    <property type="entry name" value="EUKARYOTIC TRANSLATION INITIATION FACTOR 2C"/>
    <property type="match status" value="1"/>
</dbReference>
<name>A0AAV2PZA0_MEGNR</name>
<evidence type="ECO:0000313" key="3">
    <source>
        <dbReference type="Proteomes" id="UP001497623"/>
    </source>
</evidence>
<protein>
    <recommendedName>
        <fullName evidence="1">PAZ domain-containing protein</fullName>
    </recommendedName>
</protein>
<dbReference type="Pfam" id="PF16486">
    <property type="entry name" value="ArgoN"/>
    <property type="match status" value="1"/>
</dbReference>
<dbReference type="InterPro" id="IPR036085">
    <property type="entry name" value="PAZ_dom_sf"/>
</dbReference>
<feature type="domain" description="PAZ" evidence="1">
    <location>
        <begin position="231"/>
        <end position="349"/>
    </location>
</feature>
<dbReference type="InterPro" id="IPR003100">
    <property type="entry name" value="PAZ_dom"/>
</dbReference>
<dbReference type="EMBL" id="CAXKWB010002095">
    <property type="protein sequence ID" value="CAL4066194.1"/>
    <property type="molecule type" value="Genomic_DNA"/>
</dbReference>
<keyword evidence="3" id="KW-1185">Reference proteome</keyword>
<dbReference type="InterPro" id="IPR014811">
    <property type="entry name" value="ArgoL1"/>
</dbReference>
<dbReference type="InterPro" id="IPR032474">
    <property type="entry name" value="Argonaute_N"/>
</dbReference>
<dbReference type="AlphaFoldDB" id="A0AAV2PZA0"/>
<organism evidence="2 3">
    <name type="scientific">Meganyctiphanes norvegica</name>
    <name type="common">Northern krill</name>
    <name type="synonym">Thysanopoda norvegica</name>
    <dbReference type="NCBI Taxonomy" id="48144"/>
    <lineage>
        <taxon>Eukaryota</taxon>
        <taxon>Metazoa</taxon>
        <taxon>Ecdysozoa</taxon>
        <taxon>Arthropoda</taxon>
        <taxon>Crustacea</taxon>
        <taxon>Multicrustacea</taxon>
        <taxon>Malacostraca</taxon>
        <taxon>Eumalacostraca</taxon>
        <taxon>Eucarida</taxon>
        <taxon>Euphausiacea</taxon>
        <taxon>Euphausiidae</taxon>
        <taxon>Meganyctiphanes</taxon>
    </lineage>
</organism>
<dbReference type="Pfam" id="PF02170">
    <property type="entry name" value="PAZ"/>
    <property type="match status" value="1"/>
</dbReference>
<proteinExistence type="predicted"/>
<dbReference type="GO" id="GO:0003723">
    <property type="term" value="F:RNA binding"/>
    <property type="evidence" value="ECO:0007669"/>
    <property type="project" value="InterPro"/>
</dbReference>
<evidence type="ECO:0000313" key="2">
    <source>
        <dbReference type="EMBL" id="CAL4066194.1"/>
    </source>
</evidence>
<dbReference type="Proteomes" id="UP001497623">
    <property type="component" value="Unassembled WGS sequence"/>
</dbReference>